<proteinExistence type="evidence at transcript level"/>
<reference evidence="1" key="7">
    <citation type="journal article" date="2005" name="Science">
        <title>The Transcriptional Landscape of the Mammalian Genome.</title>
        <authorList>
            <consortium name="The FANTOM Consortium"/>
            <consortium name="Riken Genome Exploration Research Group and Genome Science Group (Genome Network Project Core Group)"/>
        </authorList>
    </citation>
    <scope>NUCLEOTIDE SEQUENCE</scope>
    <source>
        <strain evidence="1">NOD</strain>
        <tissue evidence="1">Thymus</tissue>
    </source>
</reference>
<dbReference type="EMBL" id="AK088390">
    <property type="protein sequence ID" value="BAC40323.1"/>
    <property type="molecule type" value="mRNA"/>
</dbReference>
<evidence type="ECO:0000313" key="1">
    <source>
        <dbReference type="EMBL" id="BAC40323.1"/>
    </source>
</evidence>
<reference evidence="1" key="6">
    <citation type="submission" date="2002-04" db="EMBL/GenBank/DDBJ databases">
        <authorList>
            <person name="Adachi J."/>
            <person name="Aizawa K."/>
            <person name="Akimura T."/>
            <person name="Arakawa T."/>
            <person name="Bono H."/>
            <person name="Carninci P."/>
            <person name="Fukuda S."/>
            <person name="Furuno M."/>
            <person name="Hanagaki T."/>
            <person name="Hara A."/>
            <person name="Hashizume W."/>
            <person name="Hayashida K."/>
            <person name="Hayatsu N."/>
            <person name="Hiramoto K."/>
            <person name="Hiraoka T."/>
            <person name="Hirozane T."/>
            <person name="Hori F."/>
            <person name="Imotani K."/>
            <person name="Ishii Y."/>
            <person name="Itoh M."/>
            <person name="Kagawa I."/>
            <person name="Kasukawa T."/>
            <person name="Katoh H."/>
            <person name="Kawai J."/>
            <person name="Kojima Y."/>
            <person name="Kondo S."/>
            <person name="Konno H."/>
            <person name="Kouda M."/>
            <person name="Koya S."/>
            <person name="Kurihara C."/>
            <person name="Matsuyama T."/>
            <person name="Miyazaki A."/>
            <person name="Murata M."/>
            <person name="Nakamura M."/>
            <person name="Nishi K."/>
            <person name="Nomura K."/>
            <person name="Numazaki R."/>
            <person name="Ohno M."/>
            <person name="Ohsato N."/>
            <person name="Okazaki Y."/>
            <person name="Saito R."/>
            <person name="Saitoh H."/>
            <person name="Sakai C."/>
            <person name="Sakai K."/>
            <person name="Sakazume N."/>
            <person name="Sano H."/>
            <person name="Sasaki D."/>
            <person name="Shibata K."/>
            <person name="Shinagawa A."/>
            <person name="Shiraki T."/>
            <person name="Sogabe Y."/>
            <person name="Tagami M."/>
            <person name="Tagawa A."/>
            <person name="Takahashi F."/>
            <person name="Takaku-Akahira S."/>
            <person name="Takeda Y."/>
            <person name="Tanaka T."/>
            <person name="Tomaru A."/>
            <person name="Toya T."/>
            <person name="Yasunishi A."/>
            <person name="Muramatsu M."/>
            <person name="Hayashizaki Y."/>
        </authorList>
    </citation>
    <scope>NUCLEOTIDE SEQUENCE</scope>
    <source>
        <strain evidence="1">NOD</strain>
        <tissue evidence="1">Thymus</tissue>
    </source>
</reference>
<dbReference type="AlphaFoldDB" id="Q8C2L7"/>
<reference evidence="1" key="5">
    <citation type="journal article" date="2002" name="Nature">
        <title>Analysis of the mouse transcriptome based on functional annotation of 60,770 full-length cDNAs.</title>
        <authorList>
            <consortium name="The FANTOM Consortium and the RIKEN Genome Exploration Research Group Phase I and II Team"/>
        </authorList>
    </citation>
    <scope>NUCLEOTIDE SEQUENCE</scope>
    <source>
        <strain evidence="1">NOD</strain>
        <tissue evidence="1">Thymus</tissue>
    </source>
</reference>
<name>Q8C2L7_MOUSE</name>
<reference evidence="1" key="2">
    <citation type="journal article" date="2000" name="Genome Res.">
        <title>Normalization and subtraction of cap-trapper-selected cDNAs to prepare full-length cDNA libraries for rapid discovery of new genes.</title>
        <authorList>
            <person name="Carninci P."/>
            <person name="Shibata Y."/>
            <person name="Hayatsu N."/>
            <person name="Sugahara Y."/>
            <person name="Shibata K."/>
            <person name="Itoh M."/>
            <person name="Konno H."/>
            <person name="Okazaki Y."/>
            <person name="Muramatsu M."/>
            <person name="Hayashizaki Y."/>
        </authorList>
    </citation>
    <scope>NUCLEOTIDE SEQUENCE</scope>
    <source>
        <strain evidence="1">NOD</strain>
        <tissue evidence="1">Thymus</tissue>
    </source>
</reference>
<protein>
    <submittedName>
        <fullName evidence="1">Uncharacterized protein</fullName>
    </submittedName>
</protein>
<dbReference type="MGI" id="MGI:3039625">
    <property type="gene designation" value="BC018473"/>
</dbReference>
<reference evidence="1" key="8">
    <citation type="journal article" date="2005" name="Science">
        <title>Antisense Transcription in the Mammalian Transcriptome.</title>
        <authorList>
            <consortium name="RIKEN Genome Exploration Research Group and Genome Science Group (Genome Network Project Core Group) and the FANTOM Consortium"/>
        </authorList>
    </citation>
    <scope>NUCLEOTIDE SEQUENCE</scope>
    <source>
        <strain evidence="1">NOD</strain>
        <tissue evidence="1">Thymus</tissue>
    </source>
</reference>
<organism evidence="1">
    <name type="scientific">Mus musculus</name>
    <name type="common">Mouse</name>
    <dbReference type="NCBI Taxonomy" id="10090"/>
    <lineage>
        <taxon>Eukaryota</taxon>
        <taxon>Metazoa</taxon>
        <taxon>Chordata</taxon>
        <taxon>Craniata</taxon>
        <taxon>Vertebrata</taxon>
        <taxon>Euteleostomi</taxon>
        <taxon>Mammalia</taxon>
        <taxon>Eutheria</taxon>
        <taxon>Euarchontoglires</taxon>
        <taxon>Glires</taxon>
        <taxon>Rodentia</taxon>
        <taxon>Myomorpha</taxon>
        <taxon>Muroidea</taxon>
        <taxon>Muridae</taxon>
        <taxon>Murinae</taxon>
        <taxon>Mus</taxon>
        <taxon>Mus</taxon>
    </lineage>
</organism>
<gene>
    <name evidence="2" type="primary">BC018473</name>
</gene>
<evidence type="ECO:0000313" key="2">
    <source>
        <dbReference type="MGI" id="MGI:3039625"/>
    </source>
</evidence>
<sequence>MSTSKKMMLLQYADDLIRAASQHGHVHNGHSRAPRTSPMPEILDGCAPRRPNSATGMPHTWDSMKGGSPSLCHVNRKSWFGEMAQRLRTLIALLKALSSNPSNHMVAHNHL</sequence>
<accession>Q8C2L7</accession>
<reference evidence="1" key="1">
    <citation type="journal article" date="1999" name="Methods Enzymol.">
        <title>High-efficiency full-length cDNA cloning.</title>
        <authorList>
            <person name="Carninci P."/>
            <person name="Hayashizaki Y."/>
        </authorList>
    </citation>
    <scope>NUCLEOTIDE SEQUENCE</scope>
    <source>
        <strain evidence="1">NOD</strain>
        <tissue evidence="1">Thymus</tissue>
    </source>
</reference>
<dbReference type="AGR" id="MGI:3039625"/>
<reference evidence="1" key="3">
    <citation type="journal article" date="2000" name="Genome Res.">
        <title>RIKEN integrated sequence analysis (RISA) system--384-format sequencing pipeline with 384 multicapillary sequencer.</title>
        <authorList>
            <person name="Shibata K."/>
            <person name="Itoh M."/>
            <person name="Aizawa K."/>
            <person name="Nagaoka S."/>
            <person name="Sasaki N."/>
            <person name="Carninci P."/>
            <person name="Konno H."/>
            <person name="Akiyama J."/>
            <person name="Nishi K."/>
            <person name="Kitsunai T."/>
            <person name="Tashiro H."/>
            <person name="Itoh M."/>
            <person name="Sumi N."/>
            <person name="Ishii Y."/>
            <person name="Nakamura S."/>
            <person name="Hazama M."/>
            <person name="Nishine T."/>
            <person name="Harada A."/>
            <person name="Yamamoto R."/>
            <person name="Matsumoto H."/>
            <person name="Sakaguchi S."/>
            <person name="Ikegami T."/>
            <person name="Kashiwagi K."/>
            <person name="Fujiwake S."/>
            <person name="Inoue K."/>
            <person name="Togawa Y."/>
            <person name="Izawa M."/>
            <person name="Ohara E."/>
            <person name="Watahiki M."/>
            <person name="Yoneda Y."/>
            <person name="Ishikawa T."/>
            <person name="Ozawa K."/>
            <person name="Tanaka T."/>
            <person name="Matsuura S."/>
            <person name="Kawai J."/>
            <person name="Okazaki Y."/>
            <person name="Muramatsu M."/>
            <person name="Inoue Y."/>
            <person name="Kira A."/>
            <person name="Hayashizaki Y."/>
        </authorList>
    </citation>
    <scope>NUCLEOTIDE SEQUENCE</scope>
    <source>
        <strain evidence="1">NOD</strain>
        <tissue evidence="1">Thymus</tissue>
    </source>
</reference>
<reference evidence="1" key="4">
    <citation type="journal article" date="2001" name="Nature">
        <title>Functional annotation of a full-length mouse cDNA collection.</title>
        <authorList>
            <consortium name="The RIKEN Genome Exploration Research Group Phase II Team and the FANTOM Consortium"/>
        </authorList>
    </citation>
    <scope>NUCLEOTIDE SEQUENCE</scope>
    <source>
        <strain evidence="1">NOD</strain>
        <tissue evidence="1">Thymus</tissue>
    </source>
</reference>